<gene>
    <name evidence="3" type="ORF">EZS28_017549</name>
</gene>
<feature type="compositionally biased region" description="Low complexity" evidence="2">
    <location>
        <begin position="189"/>
        <end position="201"/>
    </location>
</feature>
<name>A0A5J4VWP2_9EUKA</name>
<evidence type="ECO:0000256" key="2">
    <source>
        <dbReference type="SAM" id="MobiDB-lite"/>
    </source>
</evidence>
<dbReference type="AlphaFoldDB" id="A0A5J4VWP2"/>
<accession>A0A5J4VWP2</accession>
<evidence type="ECO:0000313" key="4">
    <source>
        <dbReference type="Proteomes" id="UP000324800"/>
    </source>
</evidence>
<evidence type="ECO:0000256" key="1">
    <source>
        <dbReference type="SAM" id="Coils"/>
    </source>
</evidence>
<feature type="region of interest" description="Disordered" evidence="2">
    <location>
        <begin position="182"/>
        <end position="201"/>
    </location>
</feature>
<dbReference type="Proteomes" id="UP000324800">
    <property type="component" value="Unassembled WGS sequence"/>
</dbReference>
<keyword evidence="1" id="KW-0175">Coiled coil</keyword>
<feature type="non-terminal residue" evidence="3">
    <location>
        <position position="1"/>
    </location>
</feature>
<proteinExistence type="predicted"/>
<feature type="region of interest" description="Disordered" evidence="2">
    <location>
        <begin position="214"/>
        <end position="241"/>
    </location>
</feature>
<evidence type="ECO:0000313" key="3">
    <source>
        <dbReference type="EMBL" id="KAA6386922.1"/>
    </source>
</evidence>
<feature type="compositionally biased region" description="Polar residues" evidence="2">
    <location>
        <begin position="229"/>
        <end position="241"/>
    </location>
</feature>
<comment type="caution">
    <text evidence="3">The sequence shown here is derived from an EMBL/GenBank/DDBJ whole genome shotgun (WGS) entry which is preliminary data.</text>
</comment>
<reference evidence="3 4" key="1">
    <citation type="submission" date="2019-03" db="EMBL/GenBank/DDBJ databases">
        <title>Single cell metagenomics reveals metabolic interactions within the superorganism composed of flagellate Streblomastix strix and complex community of Bacteroidetes bacteria on its surface.</title>
        <authorList>
            <person name="Treitli S.C."/>
            <person name="Kolisko M."/>
            <person name="Husnik F."/>
            <person name="Keeling P."/>
            <person name="Hampl V."/>
        </authorList>
    </citation>
    <scope>NUCLEOTIDE SEQUENCE [LARGE SCALE GENOMIC DNA]</scope>
    <source>
        <strain evidence="3">ST1C</strain>
    </source>
</reference>
<dbReference type="EMBL" id="SNRW01004589">
    <property type="protein sequence ID" value="KAA6386922.1"/>
    <property type="molecule type" value="Genomic_DNA"/>
</dbReference>
<organism evidence="3 4">
    <name type="scientific">Streblomastix strix</name>
    <dbReference type="NCBI Taxonomy" id="222440"/>
    <lineage>
        <taxon>Eukaryota</taxon>
        <taxon>Metamonada</taxon>
        <taxon>Preaxostyla</taxon>
        <taxon>Oxymonadida</taxon>
        <taxon>Streblomastigidae</taxon>
        <taxon>Streblomastix</taxon>
    </lineage>
</organism>
<sequence>QQIMMKNLNSEEVIIDDDKQVDINEVCKKIQKSKVDEQVKLVEEQKQKEEIDDMLFKEEKQQEIIQQLQKLQEIQEMQQKFQQKKRKTNQSLYIKDINEIGNNEIDELQQEQITAVLEDSQQQQDEDEQNRRIILNELNRRKMNRKQSSFINLSPSPSSNQLIMSPPQLQLVQRQSVQISPSRNSLLMRQGSKQKISRSSSRLLLGHSDSRGLFQQQQLQSPQPSPPSANNLTRSGNQQTSPNLQVVYQEAEIEAAAENAGENRLTDENSDTFIKFIYLGIVTNQLS</sequence>
<protein>
    <submittedName>
        <fullName evidence="3">Uncharacterized protein</fullName>
    </submittedName>
</protein>
<feature type="coiled-coil region" evidence="1">
    <location>
        <begin position="32"/>
        <end position="91"/>
    </location>
</feature>